<dbReference type="OrthoDB" id="8527419at2"/>
<dbReference type="Proteomes" id="UP000006201">
    <property type="component" value="Unassembled WGS sequence"/>
</dbReference>
<gene>
    <name evidence="2" type="ORF">PTD2_02461</name>
</gene>
<dbReference type="Pfam" id="PF16036">
    <property type="entry name" value="Chalcone_3"/>
    <property type="match status" value="1"/>
</dbReference>
<dbReference type="EMBL" id="AAOH01000001">
    <property type="protein sequence ID" value="EAR30395.1"/>
    <property type="molecule type" value="Genomic_DNA"/>
</dbReference>
<keyword evidence="3" id="KW-1185">Reference proteome</keyword>
<accession>A4C4B3</accession>
<dbReference type="InterPro" id="IPR016087">
    <property type="entry name" value="Chalcone_isomerase"/>
</dbReference>
<dbReference type="STRING" id="87626.PTD2_02461"/>
<organism evidence="2 3">
    <name type="scientific">Pseudoalteromonas tunicata D2</name>
    <dbReference type="NCBI Taxonomy" id="87626"/>
    <lineage>
        <taxon>Bacteria</taxon>
        <taxon>Pseudomonadati</taxon>
        <taxon>Pseudomonadota</taxon>
        <taxon>Gammaproteobacteria</taxon>
        <taxon>Alteromonadales</taxon>
        <taxon>Pseudoalteromonadaceae</taxon>
        <taxon>Pseudoalteromonas</taxon>
    </lineage>
</organism>
<dbReference type="eggNOG" id="COG3572">
    <property type="taxonomic scope" value="Bacteria"/>
</dbReference>
<dbReference type="RefSeq" id="WP_009836693.1">
    <property type="nucleotide sequence ID" value="NZ_AAOH01000001.1"/>
</dbReference>
<name>A4C4B3_9GAMM</name>
<dbReference type="AlphaFoldDB" id="A4C4B3"/>
<dbReference type="HOGENOM" id="CLU_102167_1_1_6"/>
<evidence type="ECO:0000313" key="3">
    <source>
        <dbReference type="Proteomes" id="UP000006201"/>
    </source>
</evidence>
<proteinExistence type="predicted"/>
<evidence type="ECO:0000259" key="1">
    <source>
        <dbReference type="Pfam" id="PF16036"/>
    </source>
</evidence>
<sequence>MIIRISFFFSLFISFNVYSKPIDDLEKIGEGVMSVMFWDVYRAQLYSSKKPYELSIRPQALNIVYFRDIDKKDLIDATEDQWKKIGFSHQNIDKWLVKLETIWPNVTNNSQLTLRVEADKSYFYHNNELIGELNDADFGPAFIAIWLSEKTTRPALRLQLLGLK</sequence>
<protein>
    <recommendedName>
        <fullName evidence="1">Chalcone isomerase domain-containing protein</fullName>
    </recommendedName>
</protein>
<evidence type="ECO:0000313" key="2">
    <source>
        <dbReference type="EMBL" id="EAR30395.1"/>
    </source>
</evidence>
<feature type="domain" description="Chalcone isomerase" evidence="1">
    <location>
        <begin position="29"/>
        <end position="162"/>
    </location>
</feature>
<reference evidence="2 3" key="1">
    <citation type="submission" date="2006-02" db="EMBL/GenBank/DDBJ databases">
        <authorList>
            <person name="Moran M.A."/>
            <person name="Kjelleberg S."/>
            <person name="Egan S."/>
            <person name="Saunders N."/>
            <person name="Thomas T."/>
            <person name="Ferriera S."/>
            <person name="Johnson J."/>
            <person name="Kravitz S."/>
            <person name="Halpern A."/>
            <person name="Remington K."/>
            <person name="Beeson K."/>
            <person name="Tran B."/>
            <person name="Rogers Y.-H."/>
            <person name="Friedman R."/>
            <person name="Venter J.C."/>
        </authorList>
    </citation>
    <scope>NUCLEOTIDE SEQUENCE [LARGE SCALE GENOMIC DNA]</scope>
    <source>
        <strain evidence="2 3">D2</strain>
    </source>
</reference>
<comment type="caution">
    <text evidence="2">The sequence shown here is derived from an EMBL/GenBank/DDBJ whole genome shotgun (WGS) entry which is preliminary data.</text>
</comment>